<dbReference type="RefSeq" id="WP_127017815.1">
    <property type="nucleotide sequence ID" value="NZ_CP016379.1"/>
</dbReference>
<dbReference type="InterPro" id="IPR017045">
    <property type="entry name" value="Malt_Pase/Glycosyl_Hdrlase"/>
</dbReference>
<evidence type="ECO:0000256" key="2">
    <source>
        <dbReference type="ARBA" id="ARBA00022676"/>
    </source>
</evidence>
<evidence type="ECO:0000256" key="1">
    <source>
        <dbReference type="ARBA" id="ARBA00006768"/>
    </source>
</evidence>
<dbReference type="GO" id="GO:0004553">
    <property type="term" value="F:hydrolase activity, hydrolyzing O-glycosyl compounds"/>
    <property type="evidence" value="ECO:0007669"/>
    <property type="project" value="TreeGrafter"/>
</dbReference>
<reference evidence="9 10" key="1">
    <citation type="submission" date="2016-07" db="EMBL/GenBank/DDBJ databases">
        <title>Genome and transcriptome analysis of iron-reducing fermentative bacteria Anoxybacter fermentans.</title>
        <authorList>
            <person name="Zeng X."/>
            <person name="Shao Z."/>
        </authorList>
    </citation>
    <scope>NUCLEOTIDE SEQUENCE [LARGE SCALE GENOMIC DNA]</scope>
    <source>
        <strain evidence="9 10">DY22613</strain>
    </source>
</reference>
<evidence type="ECO:0000259" key="8">
    <source>
        <dbReference type="Pfam" id="PF03636"/>
    </source>
</evidence>
<dbReference type="GO" id="GO:0005975">
    <property type="term" value="P:carbohydrate metabolic process"/>
    <property type="evidence" value="ECO:0007669"/>
    <property type="project" value="InterPro"/>
</dbReference>
<sequence length="780" mass="90248">MAIKYNHGKDEYHNWLVTETNFDPEYLRKIETIFTLGNGYMGVRAATEEHYIGESRGCYIAGLFDEFPGEVTELANIPDWLNVEIILAGERFDLTQGKVLAYQRILNLKDGQLIRDVEWQSPKGKRSRLIFKRFVSLDNIHVAGMQIKIIPLNYSGKVEIQSGLNGQVTNSGVQHFIEGDKRVFSEGNMYITCQTQESNIIMALAVHHRFFLENKELELEKRFKTDRRQLFLTSEYSVEEENEFVVEKFVAIYTGRDSEFLNLQGDQLKKEVVDRALKDVTNAAQLGYDELFNRHRNCWHKLWNQMDIKIDGPDFDQLAIRFAQFHLYQMTPVHDSRLSVAAKGLSGEGYKGHVFWDTEIFILPFFIYTFPQIARNLLFYRYHTLNGARKKACESGYKGAMYAWESAITGEETTPKWGGLDLKTGEQIRIWCGEIEQHITCDVAYAIWHYLQVTNDYDFMFNYGAEIFMETARFWASRVEYNEERDQYEINDVIGPDEYSEHVNNNAYTNYMVKWHLNKAIEIANWLKKDKPEVWREISKKINISDDELKDWQMKAEKIYVSHDEESGLIEQFDGFMEKKEIDITPFKGKVGAIAQHLSWEEIKESQVLKQADVVMLLYLLGNQFTQKEKKVNYEFYEPKTLHDSSLSPSIHAILAADIGDIKQAYKYFERASRIDLGENPKSSDAGLHAASLGGIWQAVVNGFGGVRVIDGELNINPRLPEKWEMIKFPLTWAGKKYEVEVSKRHIKIKSLDPGSNSLKLKINGQQYLLGANSELGINF</sequence>
<gene>
    <name evidence="9" type="ORF">BBF96_14310</name>
</gene>
<dbReference type="GO" id="GO:0030246">
    <property type="term" value="F:carbohydrate binding"/>
    <property type="evidence" value="ECO:0007669"/>
    <property type="project" value="InterPro"/>
</dbReference>
<dbReference type="Gene3D" id="1.50.10.10">
    <property type="match status" value="1"/>
</dbReference>
<dbReference type="SUPFAM" id="SSF48208">
    <property type="entry name" value="Six-hairpin glycosidases"/>
    <property type="match status" value="1"/>
</dbReference>
<evidence type="ECO:0000259" key="7">
    <source>
        <dbReference type="Pfam" id="PF03633"/>
    </source>
</evidence>
<accession>A0A3Q9HU78</accession>
<dbReference type="InterPro" id="IPR012341">
    <property type="entry name" value="6hp_glycosidase-like_sf"/>
</dbReference>
<dbReference type="InterPro" id="IPR037018">
    <property type="entry name" value="GH65_N"/>
</dbReference>
<name>A0A3Q9HU78_9FIRM</name>
<feature type="binding site" evidence="5">
    <location>
        <begin position="356"/>
        <end position="357"/>
    </location>
    <ligand>
        <name>substrate</name>
    </ligand>
</feature>
<dbReference type="PIRSF" id="PIRSF036289">
    <property type="entry name" value="Glycosyl_hydrolase_malt_phosph"/>
    <property type="match status" value="1"/>
</dbReference>
<dbReference type="InterPro" id="IPR005194">
    <property type="entry name" value="Glyco_hydro_65_C"/>
</dbReference>
<dbReference type="KEGG" id="aft:BBF96_14310"/>
<feature type="domain" description="Glycoside hydrolase family 65 N-terminal" evidence="8">
    <location>
        <begin position="18"/>
        <end position="256"/>
    </location>
</feature>
<keyword evidence="10" id="KW-1185">Reference proteome</keyword>
<protein>
    <submittedName>
        <fullName evidence="9">Trehalase</fullName>
    </submittedName>
</protein>
<evidence type="ECO:0000256" key="3">
    <source>
        <dbReference type="ARBA" id="ARBA00022679"/>
    </source>
</evidence>
<feature type="domain" description="Glycoside hydrolase family 65 C-terminal" evidence="7">
    <location>
        <begin position="708"/>
        <end position="770"/>
    </location>
</feature>
<feature type="binding site" evidence="5">
    <location>
        <begin position="610"/>
        <end position="611"/>
    </location>
    <ligand>
        <name>substrate</name>
    </ligand>
</feature>
<keyword evidence="3" id="KW-0808">Transferase</keyword>
<dbReference type="Gene3D" id="2.70.98.40">
    <property type="entry name" value="Glycoside hydrolase, family 65, N-terminal domain"/>
    <property type="match status" value="1"/>
</dbReference>
<evidence type="ECO:0000256" key="4">
    <source>
        <dbReference type="PIRSR" id="PIRSR036289-50"/>
    </source>
</evidence>
<comment type="similarity">
    <text evidence="1">Belongs to the glycosyl hydrolase 65 family.</text>
</comment>
<dbReference type="Pfam" id="PF03633">
    <property type="entry name" value="Glyco_hydro_65C"/>
    <property type="match status" value="1"/>
</dbReference>
<evidence type="ECO:0000256" key="5">
    <source>
        <dbReference type="PIRSR" id="PIRSR036289-51"/>
    </source>
</evidence>
<dbReference type="AlphaFoldDB" id="A0A3Q9HU78"/>
<proteinExistence type="inferred from homology"/>
<dbReference type="InterPro" id="IPR008928">
    <property type="entry name" value="6-hairpin_glycosidase_sf"/>
</dbReference>
<dbReference type="OrthoDB" id="9758855at2"/>
<dbReference type="Pfam" id="PF03632">
    <property type="entry name" value="Glyco_hydro_65m"/>
    <property type="match status" value="1"/>
</dbReference>
<dbReference type="PANTHER" id="PTHR11051:SF8">
    <property type="entry name" value="PROTEIN-GLUCOSYLGALACTOSYLHYDROXYLYSINE GLUCOSIDASE"/>
    <property type="match status" value="1"/>
</dbReference>
<dbReference type="EMBL" id="CP016379">
    <property type="protein sequence ID" value="AZR74457.1"/>
    <property type="molecule type" value="Genomic_DNA"/>
</dbReference>
<dbReference type="Pfam" id="PF03636">
    <property type="entry name" value="Glyco_hydro_65N"/>
    <property type="match status" value="1"/>
</dbReference>
<dbReference type="Gene3D" id="2.60.420.10">
    <property type="entry name" value="Maltose phosphorylase, domain 3"/>
    <property type="match status" value="1"/>
</dbReference>
<feature type="domain" description="Glycoside hydrolase family 65 central catalytic" evidence="6">
    <location>
        <begin position="321"/>
        <end position="698"/>
    </location>
</feature>
<evidence type="ECO:0000259" key="6">
    <source>
        <dbReference type="Pfam" id="PF03632"/>
    </source>
</evidence>
<dbReference type="InterPro" id="IPR011013">
    <property type="entry name" value="Gal_mutarotase_sf_dom"/>
</dbReference>
<evidence type="ECO:0000313" key="9">
    <source>
        <dbReference type="EMBL" id="AZR74457.1"/>
    </source>
</evidence>
<dbReference type="InterPro" id="IPR005196">
    <property type="entry name" value="Glyco_hydro_65_N"/>
</dbReference>
<dbReference type="GO" id="GO:0016757">
    <property type="term" value="F:glycosyltransferase activity"/>
    <property type="evidence" value="ECO:0007669"/>
    <property type="project" value="UniProtKB-KW"/>
</dbReference>
<keyword evidence="2" id="KW-0328">Glycosyltransferase</keyword>
<feature type="active site" description="Proton donor" evidence="4">
    <location>
        <position position="498"/>
    </location>
</feature>
<dbReference type="Proteomes" id="UP000267250">
    <property type="component" value="Chromosome"/>
</dbReference>
<dbReference type="SUPFAM" id="SSF74650">
    <property type="entry name" value="Galactose mutarotase-like"/>
    <property type="match status" value="1"/>
</dbReference>
<evidence type="ECO:0000313" key="10">
    <source>
        <dbReference type="Proteomes" id="UP000267250"/>
    </source>
</evidence>
<dbReference type="InterPro" id="IPR005195">
    <property type="entry name" value="Glyco_hydro_65_M"/>
</dbReference>
<dbReference type="PANTHER" id="PTHR11051">
    <property type="entry name" value="GLYCOSYL HYDROLASE-RELATED"/>
    <property type="match status" value="1"/>
</dbReference>
<organism evidence="9 10">
    <name type="scientific">Anoxybacter fermentans</name>
    <dbReference type="NCBI Taxonomy" id="1323375"/>
    <lineage>
        <taxon>Bacteria</taxon>
        <taxon>Bacillati</taxon>
        <taxon>Bacillota</taxon>
        <taxon>Clostridia</taxon>
        <taxon>Halanaerobiales</taxon>
        <taxon>Anoxybacter</taxon>
    </lineage>
</organism>